<gene>
    <name evidence="2" type="ORF">P3W85_29745</name>
</gene>
<dbReference type="EMBL" id="JARJLM010000484">
    <property type="protein sequence ID" value="MDF3837106.1"/>
    <property type="molecule type" value="Genomic_DNA"/>
</dbReference>
<accession>A0ABT6AWU7</accession>
<evidence type="ECO:0000313" key="2">
    <source>
        <dbReference type="EMBL" id="MDF3837106.1"/>
    </source>
</evidence>
<keyword evidence="3" id="KW-1185">Reference proteome</keyword>
<evidence type="ECO:0000259" key="1">
    <source>
        <dbReference type="Pfam" id="PF07603"/>
    </source>
</evidence>
<protein>
    <submittedName>
        <fullName evidence="2">DUF1566 domain-containing protein</fullName>
    </submittedName>
</protein>
<dbReference type="Pfam" id="PF07603">
    <property type="entry name" value="Lcl_C"/>
    <property type="match status" value="1"/>
</dbReference>
<name>A0ABT6AWU7_9BURK</name>
<reference evidence="2 3" key="1">
    <citation type="submission" date="2023-03" db="EMBL/GenBank/DDBJ databases">
        <title>Draft assemblies of triclosan tolerant bacteria isolated from returned activated sludge.</title>
        <authorList>
            <person name="Van Hamelsveld S."/>
        </authorList>
    </citation>
    <scope>NUCLEOTIDE SEQUENCE [LARGE SCALE GENOMIC DNA]</scope>
    <source>
        <strain evidence="2 3">GW210010_S58</strain>
    </source>
</reference>
<feature type="domain" description="Lcl C-terminal" evidence="1">
    <location>
        <begin position="59"/>
        <end position="212"/>
    </location>
</feature>
<sequence length="218" mass="23693">MNAVTAVEAIAVQTTISQAVVNSLRPGDAIGGGFYASLIRQIDGIYALVVAPKDGGEHKGIAWNSSTARVDGAISYYDGYANTLAMAEAGSELAKLALSLQLNGFHDWYLGARDEMEVIYRNLKPTAGNYASFRDGENPSSVPVGYAYTETSPGQTACTAFQEGGVEAFADAWYHTSTQSERDSDYAWLQNFGNGTQINYRKNTEFCARFVRRLKVIQ</sequence>
<evidence type="ECO:0000313" key="3">
    <source>
        <dbReference type="Proteomes" id="UP001216674"/>
    </source>
</evidence>
<dbReference type="Proteomes" id="UP001216674">
    <property type="component" value="Unassembled WGS sequence"/>
</dbReference>
<dbReference type="InterPro" id="IPR011460">
    <property type="entry name" value="Lcl_C"/>
</dbReference>
<comment type="caution">
    <text evidence="2">The sequence shown here is derived from an EMBL/GenBank/DDBJ whole genome shotgun (WGS) entry which is preliminary data.</text>
</comment>
<organism evidence="2 3">
    <name type="scientific">Cupriavidus basilensis</name>
    <dbReference type="NCBI Taxonomy" id="68895"/>
    <lineage>
        <taxon>Bacteria</taxon>
        <taxon>Pseudomonadati</taxon>
        <taxon>Pseudomonadota</taxon>
        <taxon>Betaproteobacteria</taxon>
        <taxon>Burkholderiales</taxon>
        <taxon>Burkholderiaceae</taxon>
        <taxon>Cupriavidus</taxon>
    </lineage>
</organism>
<proteinExistence type="predicted"/>
<dbReference type="RefSeq" id="WP_276267395.1">
    <property type="nucleotide sequence ID" value="NZ_JARJLM010000484.1"/>
</dbReference>